<protein>
    <submittedName>
        <fullName evidence="2">Uncharacterized protein</fullName>
    </submittedName>
</protein>
<dbReference type="AlphaFoldDB" id="A0A0D0DSP3"/>
<reference evidence="2 3" key="1">
    <citation type="submission" date="2014-04" db="EMBL/GenBank/DDBJ databases">
        <authorList>
            <consortium name="DOE Joint Genome Institute"/>
            <person name="Kuo A."/>
            <person name="Kohler A."/>
            <person name="Jargeat P."/>
            <person name="Nagy L.G."/>
            <person name="Floudas D."/>
            <person name="Copeland A."/>
            <person name="Barry K.W."/>
            <person name="Cichocki N."/>
            <person name="Veneault-Fourrey C."/>
            <person name="LaButti K."/>
            <person name="Lindquist E.A."/>
            <person name="Lipzen A."/>
            <person name="Lundell T."/>
            <person name="Morin E."/>
            <person name="Murat C."/>
            <person name="Sun H."/>
            <person name="Tunlid A."/>
            <person name="Henrissat B."/>
            <person name="Grigoriev I.V."/>
            <person name="Hibbett D.S."/>
            <person name="Martin F."/>
            <person name="Nordberg H.P."/>
            <person name="Cantor M.N."/>
            <person name="Hua S.X."/>
        </authorList>
    </citation>
    <scope>NUCLEOTIDE SEQUENCE [LARGE SCALE GENOMIC DNA]</scope>
    <source>
        <strain evidence="2 3">Ve08.2h10</strain>
    </source>
</reference>
<evidence type="ECO:0000256" key="1">
    <source>
        <dbReference type="SAM" id="MobiDB-lite"/>
    </source>
</evidence>
<feature type="compositionally biased region" description="Low complexity" evidence="1">
    <location>
        <begin position="14"/>
        <end position="38"/>
    </location>
</feature>
<dbReference type="OrthoDB" id="10260614at2759"/>
<organism evidence="2 3">
    <name type="scientific">Paxillus rubicundulus Ve08.2h10</name>
    <dbReference type="NCBI Taxonomy" id="930991"/>
    <lineage>
        <taxon>Eukaryota</taxon>
        <taxon>Fungi</taxon>
        <taxon>Dikarya</taxon>
        <taxon>Basidiomycota</taxon>
        <taxon>Agaricomycotina</taxon>
        <taxon>Agaricomycetes</taxon>
        <taxon>Agaricomycetidae</taxon>
        <taxon>Boletales</taxon>
        <taxon>Paxilineae</taxon>
        <taxon>Paxillaceae</taxon>
        <taxon>Paxillus</taxon>
    </lineage>
</organism>
<name>A0A0D0DSP3_9AGAM</name>
<reference evidence="3" key="2">
    <citation type="submission" date="2015-01" db="EMBL/GenBank/DDBJ databases">
        <title>Evolutionary Origins and Diversification of the Mycorrhizal Mutualists.</title>
        <authorList>
            <consortium name="DOE Joint Genome Institute"/>
            <consortium name="Mycorrhizal Genomics Consortium"/>
            <person name="Kohler A."/>
            <person name="Kuo A."/>
            <person name="Nagy L.G."/>
            <person name="Floudas D."/>
            <person name="Copeland A."/>
            <person name="Barry K.W."/>
            <person name="Cichocki N."/>
            <person name="Veneault-Fourrey C."/>
            <person name="LaButti K."/>
            <person name="Lindquist E.A."/>
            <person name="Lipzen A."/>
            <person name="Lundell T."/>
            <person name="Morin E."/>
            <person name="Murat C."/>
            <person name="Riley R."/>
            <person name="Ohm R."/>
            <person name="Sun H."/>
            <person name="Tunlid A."/>
            <person name="Henrissat B."/>
            <person name="Grigoriev I.V."/>
            <person name="Hibbett D.S."/>
            <person name="Martin F."/>
        </authorList>
    </citation>
    <scope>NUCLEOTIDE SEQUENCE [LARGE SCALE GENOMIC DNA]</scope>
    <source>
        <strain evidence="3">Ve08.2h10</strain>
    </source>
</reference>
<feature type="compositionally biased region" description="Pro residues" evidence="1">
    <location>
        <begin position="137"/>
        <end position="146"/>
    </location>
</feature>
<dbReference type="Proteomes" id="UP000054538">
    <property type="component" value="Unassembled WGS sequence"/>
</dbReference>
<proteinExistence type="predicted"/>
<feature type="region of interest" description="Disordered" evidence="1">
    <location>
        <begin position="1"/>
        <end position="251"/>
    </location>
</feature>
<dbReference type="EMBL" id="KN824979">
    <property type="protein sequence ID" value="KIK96563.1"/>
    <property type="molecule type" value="Genomic_DNA"/>
</dbReference>
<dbReference type="InParanoid" id="A0A0D0DSP3"/>
<keyword evidence="3" id="KW-1185">Reference proteome</keyword>
<feature type="compositionally biased region" description="Polar residues" evidence="1">
    <location>
        <begin position="203"/>
        <end position="235"/>
    </location>
</feature>
<accession>A0A0D0DSP3</accession>
<evidence type="ECO:0000313" key="2">
    <source>
        <dbReference type="EMBL" id="KIK96563.1"/>
    </source>
</evidence>
<gene>
    <name evidence="2" type="ORF">PAXRUDRAFT_297004</name>
</gene>
<sequence length="269" mass="29000">MRCVDTAKRRSTQSSSGSASSSGNSGALPSLSSLMAPSFDPTLPSRTWPANETDVTTPSLCSDNDRDCENSIEDRAPSTPPGPRTTGTDKDTNTDLRARRVEVTDVDMEDPPHTESGTIHLNSVPRRASDLFKKRPPMSPIPIPSPRKPKAPARTKRGATPKPKSAPPTSDEDDENGARPAPTPVPSLSLIPVSRPRTKTKRNSTASGRTRALSTSSEQKPSNPSIRSASGSQPKPKQAHKRRPTLDEELRTAESLIVIRKSFLLDVEV</sequence>
<feature type="compositionally biased region" description="Basic residues" evidence="1">
    <location>
        <begin position="147"/>
        <end position="159"/>
    </location>
</feature>
<feature type="compositionally biased region" description="Basic and acidic residues" evidence="1">
    <location>
        <begin position="87"/>
        <end position="103"/>
    </location>
</feature>
<feature type="compositionally biased region" description="Basic and acidic residues" evidence="1">
    <location>
        <begin position="63"/>
        <end position="76"/>
    </location>
</feature>
<feature type="compositionally biased region" description="Polar residues" evidence="1">
    <location>
        <begin position="44"/>
        <end position="62"/>
    </location>
</feature>
<dbReference type="HOGENOM" id="CLU_067158_0_0_1"/>
<evidence type="ECO:0000313" key="3">
    <source>
        <dbReference type="Proteomes" id="UP000054538"/>
    </source>
</evidence>